<feature type="transmembrane region" description="Helical" evidence="1">
    <location>
        <begin position="72"/>
        <end position="91"/>
    </location>
</feature>
<sequence length="140" mass="16047">MRYCSSEGGKAICEIAGLRRCSLTPFPGTYGHFAHAPVLSQRGNRQDIWLRKSAWSFYANWGSDRINDKKRVYLWLVSQNCIVIYFVWPSICTTNTQLLQYLNSSIKQVLPSLRSFTHTEIVNKHKCSISGAHYENNTKA</sequence>
<dbReference type="EMBL" id="JAFIRN010000006">
    <property type="protein sequence ID" value="KAG5846662.1"/>
    <property type="molecule type" value="Genomic_DNA"/>
</dbReference>
<evidence type="ECO:0000313" key="2">
    <source>
        <dbReference type="EMBL" id="KAG5846662.1"/>
    </source>
</evidence>
<name>A0A9D3MCV0_ANGAN</name>
<keyword evidence="3" id="KW-1185">Reference proteome</keyword>
<gene>
    <name evidence="2" type="ORF">ANANG_G00117370</name>
</gene>
<dbReference type="AlphaFoldDB" id="A0A9D3MCV0"/>
<evidence type="ECO:0000256" key="1">
    <source>
        <dbReference type="SAM" id="Phobius"/>
    </source>
</evidence>
<dbReference type="Proteomes" id="UP001044222">
    <property type="component" value="Unassembled WGS sequence"/>
</dbReference>
<keyword evidence="1" id="KW-0812">Transmembrane</keyword>
<keyword evidence="1" id="KW-1133">Transmembrane helix</keyword>
<organism evidence="2 3">
    <name type="scientific">Anguilla anguilla</name>
    <name type="common">European freshwater eel</name>
    <name type="synonym">Muraena anguilla</name>
    <dbReference type="NCBI Taxonomy" id="7936"/>
    <lineage>
        <taxon>Eukaryota</taxon>
        <taxon>Metazoa</taxon>
        <taxon>Chordata</taxon>
        <taxon>Craniata</taxon>
        <taxon>Vertebrata</taxon>
        <taxon>Euteleostomi</taxon>
        <taxon>Actinopterygii</taxon>
        <taxon>Neopterygii</taxon>
        <taxon>Teleostei</taxon>
        <taxon>Anguilliformes</taxon>
        <taxon>Anguillidae</taxon>
        <taxon>Anguilla</taxon>
    </lineage>
</organism>
<protein>
    <submittedName>
        <fullName evidence="2">Uncharacterized protein</fullName>
    </submittedName>
</protein>
<accession>A0A9D3MCV0</accession>
<comment type="caution">
    <text evidence="2">The sequence shown here is derived from an EMBL/GenBank/DDBJ whole genome shotgun (WGS) entry which is preliminary data.</text>
</comment>
<keyword evidence="1" id="KW-0472">Membrane</keyword>
<reference evidence="2" key="1">
    <citation type="submission" date="2021-01" db="EMBL/GenBank/DDBJ databases">
        <title>A chromosome-scale assembly of European eel, Anguilla anguilla.</title>
        <authorList>
            <person name="Henkel C."/>
            <person name="Jong-Raadsen S.A."/>
            <person name="Dufour S."/>
            <person name="Weltzien F.-A."/>
            <person name="Palstra A.P."/>
            <person name="Pelster B."/>
            <person name="Spaink H.P."/>
            <person name="Van Den Thillart G.E."/>
            <person name="Jansen H."/>
            <person name="Zahm M."/>
            <person name="Klopp C."/>
            <person name="Cedric C."/>
            <person name="Louis A."/>
            <person name="Berthelot C."/>
            <person name="Parey E."/>
            <person name="Roest Crollius H."/>
            <person name="Montfort J."/>
            <person name="Robinson-Rechavi M."/>
            <person name="Bucao C."/>
            <person name="Bouchez O."/>
            <person name="Gislard M."/>
            <person name="Lluch J."/>
            <person name="Milhes M."/>
            <person name="Lampietro C."/>
            <person name="Lopez Roques C."/>
            <person name="Donnadieu C."/>
            <person name="Braasch I."/>
            <person name="Desvignes T."/>
            <person name="Postlethwait J."/>
            <person name="Bobe J."/>
            <person name="Guiguen Y."/>
            <person name="Dirks R."/>
        </authorList>
    </citation>
    <scope>NUCLEOTIDE SEQUENCE</scope>
    <source>
        <strain evidence="2">Tag_6206</strain>
        <tissue evidence="2">Liver</tissue>
    </source>
</reference>
<proteinExistence type="predicted"/>
<evidence type="ECO:0000313" key="3">
    <source>
        <dbReference type="Proteomes" id="UP001044222"/>
    </source>
</evidence>